<dbReference type="GO" id="GO:0005743">
    <property type="term" value="C:mitochondrial inner membrane"/>
    <property type="evidence" value="ECO:0007669"/>
    <property type="project" value="UniProtKB-ARBA"/>
</dbReference>
<dbReference type="OMA" id="DHKQISQ"/>
<dbReference type="KEGG" id="mdo:100025745"/>
<reference evidence="9" key="2">
    <citation type="submission" date="2025-08" db="UniProtKB">
        <authorList>
            <consortium name="Ensembl"/>
        </authorList>
    </citation>
    <scope>IDENTIFICATION</scope>
</reference>
<comment type="similarity">
    <text evidence="2">Belongs to the mitochondrion-specific ribosomal protein mS25 family.</text>
</comment>
<dbReference type="SUPFAM" id="SSF52833">
    <property type="entry name" value="Thioredoxin-like"/>
    <property type="match status" value="1"/>
</dbReference>
<dbReference type="FunFam" id="3.40.30.10:FF:000103">
    <property type="entry name" value="28S ribosomal protein S25, mitochondrial"/>
    <property type="match status" value="1"/>
</dbReference>
<dbReference type="Gene3D" id="3.40.30.10">
    <property type="entry name" value="Glutaredoxin"/>
    <property type="match status" value="1"/>
</dbReference>
<evidence type="ECO:0000259" key="8">
    <source>
        <dbReference type="SMART" id="SM00916"/>
    </source>
</evidence>
<feature type="domain" description="Ribosomal protein/NADH dehydrogenase" evidence="8">
    <location>
        <begin position="95"/>
        <end position="168"/>
    </location>
</feature>
<dbReference type="OrthoDB" id="5919182at2759"/>
<dbReference type="InterPro" id="IPR040049">
    <property type="entry name" value="Ribosomal_mS25/mL61"/>
</dbReference>
<protein>
    <recommendedName>
        <fullName evidence="6">Small ribosomal subunit protein mS25</fullName>
    </recommendedName>
    <alternativeName>
        <fullName evidence="7">28S ribosomal protein S25, mitochondrial</fullName>
    </alternativeName>
</protein>
<evidence type="ECO:0000256" key="7">
    <source>
        <dbReference type="ARBA" id="ARBA00035369"/>
    </source>
</evidence>
<keyword evidence="4" id="KW-0496">Mitochondrion</keyword>
<dbReference type="GO" id="GO:1990904">
    <property type="term" value="C:ribonucleoprotein complex"/>
    <property type="evidence" value="ECO:0007669"/>
    <property type="project" value="UniProtKB-KW"/>
</dbReference>
<proteinExistence type="inferred from homology"/>
<dbReference type="eggNOG" id="KOG4079">
    <property type="taxonomic scope" value="Eukaryota"/>
</dbReference>
<keyword evidence="3" id="KW-0689">Ribosomal protein</keyword>
<dbReference type="AlphaFoldDB" id="F6UX97"/>
<reference evidence="9" key="3">
    <citation type="submission" date="2025-09" db="UniProtKB">
        <authorList>
            <consortium name="Ensembl"/>
        </authorList>
    </citation>
    <scope>IDENTIFICATION</scope>
</reference>
<dbReference type="PANTHER" id="PTHR13274">
    <property type="entry name" value="MITOCHONDRIAL RIBOSOMAL PROTEIN S25"/>
    <property type="match status" value="1"/>
</dbReference>
<dbReference type="Ensembl" id="ENSMODT00000008872.4">
    <property type="protein sequence ID" value="ENSMODP00000008700.3"/>
    <property type="gene ID" value="ENSMODG00000007018.4"/>
</dbReference>
<dbReference type="PANTHER" id="PTHR13274:SF2">
    <property type="entry name" value="SMALL RIBOSOMAL SUBUNIT PROTEIN MS25"/>
    <property type="match status" value="1"/>
</dbReference>
<evidence type="ECO:0000256" key="5">
    <source>
        <dbReference type="ARBA" id="ARBA00023274"/>
    </source>
</evidence>
<sequence length="232" mass="26327">MRGSMRPGAPELYLPGGFAVAPAQRPGPPCPLNLRDRREWTGTCIRQFLGPSGSATAVAMLMKGRFPIRRTLQYLKQGDIVFKNSVKVMTVNYNTHGELSEGARKFVFFNIPQIQYKNPWVQIMMFKNMTPSPFLRFYLDSGEQVLVDVEDKSNLEIMQHVKKILGKNEEVLKREELEKKKLSHPAHFGPKKYCLRECICEVEGQVPCPAIVPLPKEMTGKYKATLKANAQD</sequence>
<dbReference type="InterPro" id="IPR007741">
    <property type="entry name" value="Ribosomal_mL43/mS25/NADH_DH"/>
</dbReference>
<dbReference type="GO" id="GO:0003735">
    <property type="term" value="F:structural constituent of ribosome"/>
    <property type="evidence" value="ECO:0000318"/>
    <property type="project" value="GO_Central"/>
</dbReference>
<accession>F6UX97</accession>
<evidence type="ECO:0000256" key="3">
    <source>
        <dbReference type="ARBA" id="ARBA00022980"/>
    </source>
</evidence>
<dbReference type="Pfam" id="PF05047">
    <property type="entry name" value="L51_S25_CI-B8"/>
    <property type="match status" value="1"/>
</dbReference>
<name>F6UX97_MONDO</name>
<evidence type="ECO:0000256" key="2">
    <source>
        <dbReference type="ARBA" id="ARBA00008046"/>
    </source>
</evidence>
<evidence type="ECO:0000256" key="6">
    <source>
        <dbReference type="ARBA" id="ARBA00035139"/>
    </source>
</evidence>
<dbReference type="Proteomes" id="UP000002280">
    <property type="component" value="Chromosome 6"/>
</dbReference>
<dbReference type="SMART" id="SM00916">
    <property type="entry name" value="L51_S25_CI-B8"/>
    <property type="match status" value="1"/>
</dbReference>
<dbReference type="RefSeq" id="XP_001376586.4">
    <property type="nucleotide sequence ID" value="XM_001376549.5"/>
</dbReference>
<dbReference type="InParanoid" id="F6UX97"/>
<organism evidence="9 10">
    <name type="scientific">Monodelphis domestica</name>
    <name type="common">Gray short-tailed opossum</name>
    <dbReference type="NCBI Taxonomy" id="13616"/>
    <lineage>
        <taxon>Eukaryota</taxon>
        <taxon>Metazoa</taxon>
        <taxon>Chordata</taxon>
        <taxon>Craniata</taxon>
        <taxon>Vertebrata</taxon>
        <taxon>Euteleostomi</taxon>
        <taxon>Mammalia</taxon>
        <taxon>Metatheria</taxon>
        <taxon>Didelphimorphia</taxon>
        <taxon>Didelphidae</taxon>
        <taxon>Monodelphis</taxon>
    </lineage>
</organism>
<evidence type="ECO:0000313" key="9">
    <source>
        <dbReference type="Ensembl" id="ENSMODP00000008700.3"/>
    </source>
</evidence>
<dbReference type="InterPro" id="IPR036249">
    <property type="entry name" value="Thioredoxin-like_sf"/>
</dbReference>
<gene>
    <name evidence="9" type="primary">MRPS25</name>
</gene>
<keyword evidence="10" id="KW-1185">Reference proteome</keyword>
<dbReference type="CTD" id="64432"/>
<dbReference type="Bgee" id="ENSMODG00000007018">
    <property type="expression patterns" value="Expressed in heart and 20 other cell types or tissues"/>
</dbReference>
<comment type="subcellular location">
    <subcellularLocation>
        <location evidence="1">Mitochondrion</location>
    </subcellularLocation>
</comment>
<dbReference type="STRING" id="13616.ENSMODP00000008700"/>
<reference evidence="9 10" key="1">
    <citation type="journal article" date="2007" name="Nature">
        <title>Genome of the marsupial Monodelphis domestica reveals innovation in non-coding sequences.</title>
        <authorList>
            <person name="Mikkelsen T.S."/>
            <person name="Wakefield M.J."/>
            <person name="Aken B."/>
            <person name="Amemiya C.T."/>
            <person name="Chang J.L."/>
            <person name="Duke S."/>
            <person name="Garber M."/>
            <person name="Gentles A.J."/>
            <person name="Goodstadt L."/>
            <person name="Heger A."/>
            <person name="Jurka J."/>
            <person name="Kamal M."/>
            <person name="Mauceli E."/>
            <person name="Searle S.M."/>
            <person name="Sharpe T."/>
            <person name="Baker M.L."/>
            <person name="Batzer M.A."/>
            <person name="Benos P.V."/>
            <person name="Belov K."/>
            <person name="Clamp M."/>
            <person name="Cook A."/>
            <person name="Cuff J."/>
            <person name="Das R."/>
            <person name="Davidow L."/>
            <person name="Deakin J.E."/>
            <person name="Fazzari M.J."/>
            <person name="Glass J.L."/>
            <person name="Grabherr M."/>
            <person name="Greally J.M."/>
            <person name="Gu W."/>
            <person name="Hore T.A."/>
            <person name="Huttley G.A."/>
            <person name="Kleber M."/>
            <person name="Jirtle R.L."/>
            <person name="Koina E."/>
            <person name="Lee J.T."/>
            <person name="Mahony S."/>
            <person name="Marra M.A."/>
            <person name="Miller R.D."/>
            <person name="Nicholls R.D."/>
            <person name="Oda M."/>
            <person name="Papenfuss A.T."/>
            <person name="Parra Z.E."/>
            <person name="Pollock D.D."/>
            <person name="Ray D.A."/>
            <person name="Schein J.E."/>
            <person name="Speed T.P."/>
            <person name="Thompson K."/>
            <person name="VandeBerg J.L."/>
            <person name="Wade C.M."/>
            <person name="Walker J.A."/>
            <person name="Waters P.D."/>
            <person name="Webber C."/>
            <person name="Weidman J.R."/>
            <person name="Xie X."/>
            <person name="Zody M.C."/>
            <person name="Baldwin J."/>
            <person name="Abdouelleil A."/>
            <person name="Abdulkadir J."/>
            <person name="Abebe A."/>
            <person name="Abera B."/>
            <person name="Abreu J."/>
            <person name="Acer S.C."/>
            <person name="Aftuck L."/>
            <person name="Alexander A."/>
            <person name="An P."/>
            <person name="Anderson E."/>
            <person name="Anderson S."/>
            <person name="Arachi H."/>
            <person name="Azer M."/>
            <person name="Bachantsang P."/>
            <person name="Barry A."/>
            <person name="Bayul T."/>
            <person name="Berlin A."/>
            <person name="Bessette D."/>
            <person name="Bloom T."/>
            <person name="Bloom T."/>
            <person name="Boguslavskiy L."/>
            <person name="Bonnet C."/>
            <person name="Boukhgalter B."/>
            <person name="Bourzgui I."/>
            <person name="Brown A."/>
            <person name="Cahill P."/>
            <person name="Channer S."/>
            <person name="Cheshatsang Y."/>
            <person name="Chuda L."/>
            <person name="Citroen M."/>
            <person name="Collymore A."/>
            <person name="Cooke P."/>
            <person name="Costello M."/>
            <person name="D'Aco K."/>
            <person name="Daza R."/>
            <person name="De Haan G."/>
            <person name="DeGray S."/>
            <person name="DeMaso C."/>
            <person name="Dhargay N."/>
            <person name="Dooley K."/>
            <person name="Dooley E."/>
            <person name="Doricent M."/>
            <person name="Dorje P."/>
            <person name="Dorjee K."/>
            <person name="Dupes A."/>
            <person name="Elong R."/>
            <person name="Falk J."/>
            <person name="Farina A."/>
            <person name="Faro S."/>
            <person name="Ferguson D."/>
            <person name="Fisher S."/>
            <person name="Foley C.D."/>
            <person name="Franke A."/>
            <person name="Friedrich D."/>
            <person name="Gadbois L."/>
            <person name="Gearin G."/>
            <person name="Gearin C.R."/>
            <person name="Giannoukos G."/>
            <person name="Goode T."/>
            <person name="Graham J."/>
            <person name="Grandbois E."/>
            <person name="Grewal S."/>
            <person name="Gyaltsen K."/>
            <person name="Hafez N."/>
            <person name="Hagos B."/>
            <person name="Hall J."/>
            <person name="Henson C."/>
            <person name="Hollinger A."/>
            <person name="Honan T."/>
            <person name="Huard M.D."/>
            <person name="Hughes L."/>
            <person name="Hurhula B."/>
            <person name="Husby M.E."/>
            <person name="Kamat A."/>
            <person name="Kanga B."/>
            <person name="Kashin S."/>
            <person name="Khazanovich D."/>
            <person name="Kisner P."/>
            <person name="Lance K."/>
            <person name="Lara M."/>
            <person name="Lee W."/>
            <person name="Lennon N."/>
            <person name="Letendre F."/>
            <person name="LeVine R."/>
            <person name="Lipovsky A."/>
            <person name="Liu X."/>
            <person name="Liu J."/>
            <person name="Liu S."/>
            <person name="Lokyitsang T."/>
            <person name="Lokyitsang Y."/>
            <person name="Lubonja R."/>
            <person name="Lui A."/>
            <person name="MacDonald P."/>
            <person name="Magnisalis V."/>
            <person name="Maru K."/>
            <person name="Matthews C."/>
            <person name="McCusker W."/>
            <person name="McDonough S."/>
            <person name="Mehta T."/>
            <person name="Meldrim J."/>
            <person name="Meneus L."/>
            <person name="Mihai O."/>
            <person name="Mihalev A."/>
            <person name="Mihova T."/>
            <person name="Mittelman R."/>
            <person name="Mlenga V."/>
            <person name="Montmayeur A."/>
            <person name="Mulrain L."/>
            <person name="Navidi A."/>
            <person name="Naylor J."/>
            <person name="Negash T."/>
            <person name="Nguyen T."/>
            <person name="Nguyen N."/>
            <person name="Nicol R."/>
            <person name="Norbu C."/>
            <person name="Norbu N."/>
            <person name="Novod N."/>
            <person name="O'Neill B."/>
            <person name="Osman S."/>
            <person name="Markiewicz E."/>
            <person name="Oyono O.L."/>
            <person name="Patti C."/>
            <person name="Phunkhang P."/>
            <person name="Pierre F."/>
            <person name="Priest M."/>
            <person name="Raghuraman S."/>
            <person name="Rege F."/>
            <person name="Reyes R."/>
            <person name="Rise C."/>
            <person name="Rogov P."/>
            <person name="Ross K."/>
            <person name="Ryan E."/>
            <person name="Settipalli S."/>
            <person name="Shea T."/>
            <person name="Sherpa N."/>
            <person name="Shi L."/>
            <person name="Shih D."/>
            <person name="Sparrow T."/>
            <person name="Spaulding J."/>
            <person name="Stalker J."/>
            <person name="Stange-Thomann N."/>
            <person name="Stavropoulos S."/>
            <person name="Stone C."/>
            <person name="Strader C."/>
            <person name="Tesfaye S."/>
            <person name="Thomson T."/>
            <person name="Thoulutsang Y."/>
            <person name="Thoulutsang D."/>
            <person name="Topham K."/>
            <person name="Topping I."/>
            <person name="Tsamla T."/>
            <person name="Vassiliev H."/>
            <person name="Vo A."/>
            <person name="Wangchuk T."/>
            <person name="Wangdi T."/>
            <person name="Weiand M."/>
            <person name="Wilkinson J."/>
            <person name="Wilson A."/>
            <person name="Yadav S."/>
            <person name="Young G."/>
            <person name="Yu Q."/>
            <person name="Zembek L."/>
            <person name="Zhong D."/>
            <person name="Zimmer A."/>
            <person name="Zwirko Z."/>
            <person name="Jaffe D.B."/>
            <person name="Alvarez P."/>
            <person name="Brockman W."/>
            <person name="Butler J."/>
            <person name="Chin C."/>
            <person name="Gnerre S."/>
            <person name="MacCallum I."/>
            <person name="Graves J.A."/>
            <person name="Ponting C.P."/>
            <person name="Breen M."/>
            <person name="Samollow P.B."/>
            <person name="Lander E.S."/>
            <person name="Lindblad-Toh K."/>
        </authorList>
    </citation>
    <scope>NUCLEOTIDE SEQUENCE [LARGE SCALE GENOMIC DNA]</scope>
</reference>
<dbReference type="HOGENOM" id="CLU_094727_0_0_1"/>
<dbReference type="GeneID" id="100025745"/>
<dbReference type="GO" id="GO:0005840">
    <property type="term" value="C:ribosome"/>
    <property type="evidence" value="ECO:0007669"/>
    <property type="project" value="UniProtKB-KW"/>
</dbReference>
<evidence type="ECO:0000313" key="10">
    <source>
        <dbReference type="Proteomes" id="UP000002280"/>
    </source>
</evidence>
<dbReference type="GeneTree" id="ENSGT00640000091558"/>
<dbReference type="GO" id="GO:0005739">
    <property type="term" value="C:mitochondrion"/>
    <property type="evidence" value="ECO:0000318"/>
    <property type="project" value="GO_Central"/>
</dbReference>
<evidence type="ECO:0000256" key="1">
    <source>
        <dbReference type="ARBA" id="ARBA00004173"/>
    </source>
</evidence>
<keyword evidence="5" id="KW-0687">Ribonucleoprotein</keyword>
<evidence type="ECO:0000256" key="4">
    <source>
        <dbReference type="ARBA" id="ARBA00023128"/>
    </source>
</evidence>
<dbReference type="FunCoup" id="F6UX97">
    <property type="interactions" value="1000"/>
</dbReference>